<evidence type="ECO:0000256" key="7">
    <source>
        <dbReference type="ARBA" id="ARBA00022989"/>
    </source>
</evidence>
<dbReference type="Gene3D" id="1.10.3720.10">
    <property type="entry name" value="MetI-like"/>
    <property type="match status" value="1"/>
</dbReference>
<feature type="transmembrane region" description="Helical" evidence="9">
    <location>
        <begin position="12"/>
        <end position="34"/>
    </location>
</feature>
<dbReference type="GO" id="GO:0005886">
    <property type="term" value="C:plasma membrane"/>
    <property type="evidence" value="ECO:0007669"/>
    <property type="project" value="UniProtKB-SubCell"/>
</dbReference>
<keyword evidence="8 9" id="KW-0472">Membrane</keyword>
<feature type="transmembrane region" description="Helical" evidence="9">
    <location>
        <begin position="220"/>
        <end position="243"/>
    </location>
</feature>
<accession>A0A833DUV8</accession>
<evidence type="ECO:0000259" key="11">
    <source>
        <dbReference type="PROSITE" id="PS50928"/>
    </source>
</evidence>
<dbReference type="NCBIfam" id="TIGR02138">
    <property type="entry name" value="phosphate_pstC"/>
    <property type="match status" value="1"/>
</dbReference>
<sequence length="313" mass="34933">MSRMSREDRMLFYSLLPFASIVIAIFITLFISLVENSIPVLIREGINFIVSSEWRAVEQDPKSEFYGILSPLIGTLITSIIALVIALPLSISLALFMLEYAPNSIRFVLSNLIEVMAGLPTVIYGLWGLFILAPLLRDYVMYPLYRYLWLIPLFSAEPVTPTTLFTASVVLAIMIVPFMTRLIVEAYRAIPVKYKEAALALGFTKLEYCKTMLSLARPAIIAAALLGWGRAAGETVAVCMTIGNSFSLTLSLFKPGYTISSLIANQFPNAEFYHYMYSALYGAAFILLLIGLVVNSIAMILLVRWRELIHGDR</sequence>
<feature type="transmembrane region" description="Helical" evidence="9">
    <location>
        <begin position="108"/>
        <end position="136"/>
    </location>
</feature>
<evidence type="ECO:0000256" key="1">
    <source>
        <dbReference type="ARBA" id="ARBA00004651"/>
    </source>
</evidence>
<evidence type="ECO:0000256" key="6">
    <source>
        <dbReference type="ARBA" id="ARBA00022692"/>
    </source>
</evidence>
<keyword evidence="3 9" id="KW-0813">Transport</keyword>
<dbReference type="CDD" id="cd06261">
    <property type="entry name" value="TM_PBP2"/>
    <property type="match status" value="1"/>
</dbReference>
<evidence type="ECO:0000313" key="13">
    <source>
        <dbReference type="Proteomes" id="UP000605805"/>
    </source>
</evidence>
<dbReference type="PANTHER" id="PTHR30425:SF1">
    <property type="entry name" value="PHOSPHATE TRANSPORT SYSTEM PERMEASE PROTEIN PSTC"/>
    <property type="match status" value="1"/>
</dbReference>
<evidence type="ECO:0000256" key="9">
    <source>
        <dbReference type="RuleBase" id="RU363032"/>
    </source>
</evidence>
<evidence type="ECO:0000313" key="12">
    <source>
        <dbReference type="EMBL" id="HIP57249.1"/>
    </source>
</evidence>
<dbReference type="GO" id="GO:0006817">
    <property type="term" value="P:phosphate ion transport"/>
    <property type="evidence" value="ECO:0007669"/>
    <property type="project" value="UniProtKB-KW"/>
</dbReference>
<evidence type="ECO:0000256" key="3">
    <source>
        <dbReference type="ARBA" id="ARBA00022448"/>
    </source>
</evidence>
<dbReference type="InterPro" id="IPR035906">
    <property type="entry name" value="MetI-like_sf"/>
</dbReference>
<dbReference type="InterPro" id="IPR000515">
    <property type="entry name" value="MetI-like"/>
</dbReference>
<protein>
    <recommendedName>
        <fullName evidence="10">Phosphate transport system permease protein</fullName>
    </recommendedName>
</protein>
<dbReference type="InterPro" id="IPR011864">
    <property type="entry name" value="Phosphate_PstC"/>
</dbReference>
<comment type="similarity">
    <text evidence="2 10">Belongs to the binding-protein-dependent transport system permease family. CysTW subfamily.</text>
</comment>
<keyword evidence="5 10" id="KW-0592">Phosphate transport</keyword>
<dbReference type="SUPFAM" id="SSF161098">
    <property type="entry name" value="MetI-like"/>
    <property type="match status" value="1"/>
</dbReference>
<dbReference type="AlphaFoldDB" id="A0A833DUV8"/>
<comment type="function">
    <text evidence="10">Part of the binding-protein-dependent transport system for phosphate; probably responsible for the translocation of the substrate across the membrane.</text>
</comment>
<name>A0A833DUV8_9CREN</name>
<reference evidence="12" key="1">
    <citation type="journal article" date="2020" name="ISME J.">
        <title>Gammaproteobacteria mediating utilization of methyl-, sulfur- and petroleum organic compounds in deep ocean hydrothermal plumes.</title>
        <authorList>
            <person name="Zhou Z."/>
            <person name="Liu Y."/>
            <person name="Pan J."/>
            <person name="Cron B.R."/>
            <person name="Toner B.M."/>
            <person name="Anantharaman K."/>
            <person name="Breier J.A."/>
            <person name="Dick G.J."/>
            <person name="Li M."/>
        </authorList>
    </citation>
    <scope>NUCLEOTIDE SEQUENCE</scope>
    <source>
        <strain evidence="12">SZUA-1435</strain>
    </source>
</reference>
<evidence type="ECO:0000256" key="8">
    <source>
        <dbReference type="ARBA" id="ARBA00023136"/>
    </source>
</evidence>
<gene>
    <name evidence="12" type="primary">pstC</name>
    <name evidence="12" type="ORF">EYH02_04185</name>
</gene>
<comment type="caution">
    <text evidence="12">The sequence shown here is derived from an EMBL/GenBank/DDBJ whole genome shotgun (WGS) entry which is preliminary data.</text>
</comment>
<feature type="transmembrane region" description="Helical" evidence="9">
    <location>
        <begin position="279"/>
        <end position="303"/>
    </location>
</feature>
<keyword evidence="6 9" id="KW-0812">Transmembrane</keyword>
<dbReference type="InterPro" id="IPR051124">
    <property type="entry name" value="Phosphate_Transport_Permease"/>
</dbReference>
<organism evidence="12 13">
    <name type="scientific">Ignisphaera aggregans</name>
    <dbReference type="NCBI Taxonomy" id="334771"/>
    <lineage>
        <taxon>Archaea</taxon>
        <taxon>Thermoproteota</taxon>
        <taxon>Thermoprotei</taxon>
        <taxon>Desulfurococcales</taxon>
        <taxon>Desulfurococcaceae</taxon>
        <taxon>Ignisphaera</taxon>
    </lineage>
</organism>
<dbReference type="EMBL" id="DQTV01000075">
    <property type="protein sequence ID" value="HIP57249.1"/>
    <property type="molecule type" value="Genomic_DNA"/>
</dbReference>
<keyword evidence="4 10" id="KW-1003">Cell membrane</keyword>
<dbReference type="PANTHER" id="PTHR30425">
    <property type="entry name" value="PHOSPHATE TRANSPORT SYSTEM PERMEASE PROTEIN PST"/>
    <property type="match status" value="1"/>
</dbReference>
<feature type="transmembrane region" description="Helical" evidence="9">
    <location>
        <begin position="164"/>
        <end position="184"/>
    </location>
</feature>
<feature type="domain" description="ABC transmembrane type-1" evidence="11">
    <location>
        <begin position="72"/>
        <end position="298"/>
    </location>
</feature>
<dbReference type="GO" id="GO:0005315">
    <property type="term" value="F:phosphate transmembrane transporter activity"/>
    <property type="evidence" value="ECO:0007669"/>
    <property type="project" value="InterPro"/>
</dbReference>
<dbReference type="Pfam" id="PF00528">
    <property type="entry name" value="BPD_transp_1"/>
    <property type="match status" value="1"/>
</dbReference>
<evidence type="ECO:0000256" key="4">
    <source>
        <dbReference type="ARBA" id="ARBA00022475"/>
    </source>
</evidence>
<evidence type="ECO:0000256" key="2">
    <source>
        <dbReference type="ARBA" id="ARBA00007069"/>
    </source>
</evidence>
<dbReference type="PROSITE" id="PS50928">
    <property type="entry name" value="ABC_TM1"/>
    <property type="match status" value="1"/>
</dbReference>
<proteinExistence type="inferred from homology"/>
<feature type="transmembrane region" description="Helical" evidence="9">
    <location>
        <begin position="72"/>
        <end position="96"/>
    </location>
</feature>
<evidence type="ECO:0000256" key="10">
    <source>
        <dbReference type="RuleBase" id="RU363054"/>
    </source>
</evidence>
<evidence type="ECO:0000256" key="5">
    <source>
        <dbReference type="ARBA" id="ARBA00022592"/>
    </source>
</evidence>
<comment type="subcellular location">
    <subcellularLocation>
        <location evidence="1 9">Cell membrane</location>
        <topology evidence="1 9">Multi-pass membrane protein</topology>
    </subcellularLocation>
</comment>
<keyword evidence="7 9" id="KW-1133">Transmembrane helix</keyword>
<dbReference type="Proteomes" id="UP000605805">
    <property type="component" value="Unassembled WGS sequence"/>
</dbReference>